<keyword evidence="2" id="KW-1185">Reference proteome</keyword>
<dbReference type="STRING" id="1409788.NC99_21990"/>
<organism evidence="1 2">
    <name type="scientific">Sunxiuqinia dokdonensis</name>
    <dbReference type="NCBI Taxonomy" id="1409788"/>
    <lineage>
        <taxon>Bacteria</taxon>
        <taxon>Pseudomonadati</taxon>
        <taxon>Bacteroidota</taxon>
        <taxon>Bacteroidia</taxon>
        <taxon>Marinilabiliales</taxon>
        <taxon>Prolixibacteraceae</taxon>
        <taxon>Sunxiuqinia</taxon>
    </lineage>
</organism>
<evidence type="ECO:0000313" key="1">
    <source>
        <dbReference type="EMBL" id="KOH45074.1"/>
    </source>
</evidence>
<dbReference type="EMBL" id="LGIA01000149">
    <property type="protein sequence ID" value="KOH45074.1"/>
    <property type="molecule type" value="Genomic_DNA"/>
</dbReference>
<protein>
    <submittedName>
        <fullName evidence="1">Uncharacterized protein</fullName>
    </submittedName>
</protein>
<evidence type="ECO:0000313" key="2">
    <source>
        <dbReference type="Proteomes" id="UP000036958"/>
    </source>
</evidence>
<reference evidence="2" key="1">
    <citation type="submission" date="2015-07" db="EMBL/GenBank/DDBJ databases">
        <title>Genome sequencing of Sunxiuqinia dokdonensis strain SK.</title>
        <authorList>
            <person name="Ahn S."/>
            <person name="Kim B.-C."/>
        </authorList>
    </citation>
    <scope>NUCLEOTIDE SEQUENCE [LARGE SCALE GENOMIC DNA]</scope>
    <source>
        <strain evidence="2">SK</strain>
    </source>
</reference>
<dbReference type="Proteomes" id="UP000036958">
    <property type="component" value="Unassembled WGS sequence"/>
</dbReference>
<proteinExistence type="predicted"/>
<gene>
    <name evidence="1" type="ORF">NC99_21990</name>
</gene>
<dbReference type="AlphaFoldDB" id="A0A0L8V9F7"/>
<sequence length="38" mass="4398">MPQTVARVILNLFQELSDEQTFPRLTQIPIRQLPDGMT</sequence>
<name>A0A0L8V9F7_9BACT</name>
<comment type="caution">
    <text evidence="1">The sequence shown here is derived from an EMBL/GenBank/DDBJ whole genome shotgun (WGS) entry which is preliminary data.</text>
</comment>
<accession>A0A0L8V9F7</accession>